<evidence type="ECO:0000313" key="3">
    <source>
        <dbReference type="Proteomes" id="UP000199727"/>
    </source>
</evidence>
<dbReference type="Pfam" id="PF22586">
    <property type="entry name" value="ANCHR-like_BBOX"/>
    <property type="match status" value="1"/>
</dbReference>
<dbReference type="OrthoDB" id="5407799at2759"/>
<dbReference type="SUPFAM" id="SSF57845">
    <property type="entry name" value="B-box zinc-binding domain"/>
    <property type="match status" value="1"/>
</dbReference>
<evidence type="ECO:0008006" key="4">
    <source>
        <dbReference type="Google" id="ProtNLM"/>
    </source>
</evidence>
<protein>
    <recommendedName>
        <fullName evidence="4">Zinc finger FYVE domain-containing protein 19</fullName>
    </recommendedName>
</protein>
<reference evidence="2 3" key="1">
    <citation type="submission" date="2017-06" db="EMBL/GenBank/DDBJ databases">
        <title>Global population genomics of the pathogenic fungus Cryptococcus neoformans var. grubii.</title>
        <authorList>
            <person name="Cuomo C."/>
            <person name="Litvintseva A."/>
            <person name="Chen Y."/>
            <person name="Young S."/>
            <person name="Zeng Q."/>
            <person name="Chapman S."/>
            <person name="Gujja S."/>
            <person name="Saif S."/>
            <person name="Birren B."/>
        </authorList>
    </citation>
    <scope>NUCLEOTIDE SEQUENCE [LARGE SCALE GENOMIC DNA]</scope>
    <source>
        <strain evidence="2 3">Tu259-1</strain>
    </source>
</reference>
<name>A0A854Q4U8_CRYNE</name>
<dbReference type="EMBL" id="AMKT01000101">
    <property type="protein sequence ID" value="OXG10849.1"/>
    <property type="molecule type" value="Genomic_DNA"/>
</dbReference>
<proteinExistence type="predicted"/>
<gene>
    <name evidence="2" type="ORF">C361_06887</name>
</gene>
<evidence type="ECO:0000313" key="2">
    <source>
        <dbReference type="EMBL" id="OXG10849.1"/>
    </source>
</evidence>
<feature type="compositionally biased region" description="Acidic residues" evidence="1">
    <location>
        <begin position="140"/>
        <end position="152"/>
    </location>
</feature>
<sequence length="307" mass="33645">MSEDDLLARFAALRAPQTPLGDLPLSTAQQSGSVEEQARKKQEEDEEIERIANGMPNTSLLESNADRGDGDEELVKRVARLKGSIETSVDGDDDADVETFLKNLKPGPPENDLEDESDEKIIARAFAQARTKRRNLATSEEGEEDGPTEEEILAQALDEARLEHSSSPTYPGDNTDEIPEVAFPSLPSHAPQEADTDDGVDEETRQKLNLLLGLTSPTKQGPTLPSAPKNLPSIRKYDLPGYDSTRDEAVDTWCCICNRDASLQCLGCDDDLYCEECWKEGHGAGGDQEKGHKVKRFAWGGRHPLAT</sequence>
<feature type="region of interest" description="Disordered" evidence="1">
    <location>
        <begin position="129"/>
        <end position="234"/>
    </location>
</feature>
<dbReference type="AlphaFoldDB" id="A0A854Q4U8"/>
<feature type="region of interest" description="Disordered" evidence="1">
    <location>
        <begin position="16"/>
        <end position="69"/>
    </location>
</feature>
<dbReference type="Proteomes" id="UP000199727">
    <property type="component" value="Unassembled WGS sequence"/>
</dbReference>
<organism evidence="2 3">
    <name type="scientific">Cryptococcus neoformans Tu259-1</name>
    <dbReference type="NCBI Taxonomy" id="1230072"/>
    <lineage>
        <taxon>Eukaryota</taxon>
        <taxon>Fungi</taxon>
        <taxon>Dikarya</taxon>
        <taxon>Basidiomycota</taxon>
        <taxon>Agaricomycotina</taxon>
        <taxon>Tremellomycetes</taxon>
        <taxon>Tremellales</taxon>
        <taxon>Cryptococcaceae</taxon>
        <taxon>Cryptococcus</taxon>
        <taxon>Cryptococcus neoformans species complex</taxon>
    </lineage>
</organism>
<evidence type="ECO:0000256" key="1">
    <source>
        <dbReference type="SAM" id="MobiDB-lite"/>
    </source>
</evidence>
<comment type="caution">
    <text evidence="2">The sequence shown here is derived from an EMBL/GenBank/DDBJ whole genome shotgun (WGS) entry which is preliminary data.</text>
</comment>
<dbReference type="InterPro" id="IPR044553">
    <property type="entry name" value="Bbox1_ANCHR"/>
</dbReference>
<dbReference type="CDD" id="cd19817">
    <property type="entry name" value="Bbox1_ANCHR-like"/>
    <property type="match status" value="1"/>
</dbReference>
<dbReference type="PANTHER" id="PTHR46603">
    <property type="entry name" value="ABSCISSION/NOCUT CHECKPOINT REGULATOR"/>
    <property type="match status" value="1"/>
</dbReference>
<dbReference type="PANTHER" id="PTHR46603:SF1">
    <property type="entry name" value="ABSCISSION_NOCUT CHECKPOINT REGULATOR"/>
    <property type="match status" value="1"/>
</dbReference>
<accession>A0A854Q4U8</accession>